<accession>A0A7G9T6I2</accession>
<dbReference type="Pfam" id="PF00300">
    <property type="entry name" value="His_Phos_1"/>
    <property type="match status" value="2"/>
</dbReference>
<dbReference type="GO" id="GO:0004331">
    <property type="term" value="F:fructose-2,6-bisphosphate 2-phosphatase activity"/>
    <property type="evidence" value="ECO:0007669"/>
    <property type="project" value="TreeGrafter"/>
</dbReference>
<dbReference type="RefSeq" id="WP_187529539.1">
    <property type="nucleotide sequence ID" value="NZ_CP060724.1"/>
</dbReference>
<dbReference type="SUPFAM" id="SSF53254">
    <property type="entry name" value="Phosphoglycerate mutase-like"/>
    <property type="match status" value="1"/>
</dbReference>
<dbReference type="PANTHER" id="PTHR46517:SF1">
    <property type="entry name" value="FRUCTOSE-2,6-BISPHOSPHATASE TIGAR"/>
    <property type="match status" value="1"/>
</dbReference>
<dbReference type="PANTHER" id="PTHR46517">
    <property type="entry name" value="FRUCTOSE-2,6-BISPHOSPHATASE TIGAR"/>
    <property type="match status" value="1"/>
</dbReference>
<protein>
    <submittedName>
        <fullName evidence="4">Histidine phosphatase family protein</fullName>
    </submittedName>
</protein>
<dbReference type="Gene3D" id="3.40.50.1240">
    <property type="entry name" value="Phosphoglycerate mutase-like"/>
    <property type="match status" value="1"/>
</dbReference>
<feature type="active site" description="Proton donor/acceptor" evidence="2">
    <location>
        <position position="88"/>
    </location>
</feature>
<gene>
    <name evidence="4" type="ORF">H9L19_02225</name>
</gene>
<dbReference type="SMART" id="SM00855">
    <property type="entry name" value="PGAM"/>
    <property type="match status" value="1"/>
</dbReference>
<dbReference type="GO" id="GO:0005829">
    <property type="term" value="C:cytosol"/>
    <property type="evidence" value="ECO:0007669"/>
    <property type="project" value="TreeGrafter"/>
</dbReference>
<reference evidence="4 5" key="1">
    <citation type="submission" date="2020-08" db="EMBL/GenBank/DDBJ databases">
        <title>Genome sequence of Weissella diestrammenae KACC 16890T.</title>
        <authorList>
            <person name="Hyun D.-W."/>
            <person name="Bae J.-W."/>
        </authorList>
    </citation>
    <scope>NUCLEOTIDE SEQUENCE [LARGE SCALE GENOMIC DNA]</scope>
    <source>
        <strain evidence="4 5">KACC 16890</strain>
    </source>
</reference>
<dbReference type="Proteomes" id="UP000515800">
    <property type="component" value="Chromosome"/>
</dbReference>
<keyword evidence="1" id="KW-0378">Hydrolase</keyword>
<dbReference type="InterPro" id="IPR029033">
    <property type="entry name" value="His_PPase_superfam"/>
</dbReference>
<evidence type="ECO:0000256" key="3">
    <source>
        <dbReference type="PIRSR" id="PIRSR613078-2"/>
    </source>
</evidence>
<dbReference type="KEGG" id="wdi:H9L19_02225"/>
<keyword evidence="5" id="KW-1185">Reference proteome</keyword>
<evidence type="ECO:0000256" key="1">
    <source>
        <dbReference type="ARBA" id="ARBA00022801"/>
    </source>
</evidence>
<feature type="active site" description="Tele-phosphohistidine intermediate" evidence="2">
    <location>
        <position position="10"/>
    </location>
</feature>
<dbReference type="CDD" id="cd07067">
    <property type="entry name" value="HP_PGM_like"/>
    <property type="match status" value="1"/>
</dbReference>
<evidence type="ECO:0000256" key="2">
    <source>
        <dbReference type="PIRSR" id="PIRSR613078-1"/>
    </source>
</evidence>
<dbReference type="GO" id="GO:0045820">
    <property type="term" value="P:negative regulation of glycolytic process"/>
    <property type="evidence" value="ECO:0007669"/>
    <property type="project" value="TreeGrafter"/>
</dbReference>
<sequence length="223" mass="24800">MSFNLFVVRHGQTIFNKYNRMQGWSDAPLTEKGIADGQAAGNRLANVKFDHVFSSDLTRAVRTARFIMNRNNATPDYAEPTELAQFREEFFGTFEGLPGPTAAQAVAELKGLKDISAYGDLMAEMSQDEVMNAIHAADPTHDAENAEQFWTRVEAGLDILKTTAKDGENVLLVVHGTLIRNLAGKYAGPEYTLPSMHNGSISKWVVDQDKMTLEVFNDIEKVW</sequence>
<evidence type="ECO:0000313" key="4">
    <source>
        <dbReference type="EMBL" id="QNN75707.1"/>
    </source>
</evidence>
<feature type="binding site" evidence="3">
    <location>
        <position position="59"/>
    </location>
    <ligand>
        <name>substrate</name>
    </ligand>
</feature>
<dbReference type="InterPro" id="IPR051695">
    <property type="entry name" value="Phosphoglycerate_Mutase"/>
</dbReference>
<feature type="binding site" evidence="3">
    <location>
        <begin position="9"/>
        <end position="16"/>
    </location>
    <ligand>
        <name>substrate</name>
    </ligand>
</feature>
<proteinExistence type="predicted"/>
<evidence type="ECO:0000313" key="5">
    <source>
        <dbReference type="Proteomes" id="UP000515800"/>
    </source>
</evidence>
<dbReference type="InterPro" id="IPR013078">
    <property type="entry name" value="His_Pase_superF_clade-1"/>
</dbReference>
<organism evidence="4 5">
    <name type="scientific">Weissella diestrammenae</name>
    <dbReference type="NCBI Taxonomy" id="1162633"/>
    <lineage>
        <taxon>Bacteria</taxon>
        <taxon>Bacillati</taxon>
        <taxon>Bacillota</taxon>
        <taxon>Bacilli</taxon>
        <taxon>Lactobacillales</taxon>
        <taxon>Lactobacillaceae</taxon>
        <taxon>Weissella</taxon>
    </lineage>
</organism>
<dbReference type="InterPro" id="IPR001345">
    <property type="entry name" value="PG/BPGM_mutase_AS"/>
</dbReference>
<name>A0A7G9T6I2_9LACO</name>
<dbReference type="EMBL" id="CP060724">
    <property type="protein sequence ID" value="QNN75707.1"/>
    <property type="molecule type" value="Genomic_DNA"/>
</dbReference>
<dbReference type="GO" id="GO:0043456">
    <property type="term" value="P:regulation of pentose-phosphate shunt"/>
    <property type="evidence" value="ECO:0007669"/>
    <property type="project" value="TreeGrafter"/>
</dbReference>
<dbReference type="AlphaFoldDB" id="A0A7G9T6I2"/>
<dbReference type="PROSITE" id="PS00175">
    <property type="entry name" value="PG_MUTASE"/>
    <property type="match status" value="1"/>
</dbReference>